<evidence type="ECO:0000313" key="3">
    <source>
        <dbReference type="Proteomes" id="UP000287872"/>
    </source>
</evidence>
<keyword evidence="1" id="KW-0472">Membrane</keyword>
<accession>A0A401UGA1</accession>
<dbReference type="RefSeq" id="WP_124997043.1">
    <property type="nucleotide sequence ID" value="NZ_BHYK01000001.1"/>
</dbReference>
<dbReference type="AlphaFoldDB" id="A0A401UGA1"/>
<dbReference type="Proteomes" id="UP000287872">
    <property type="component" value="Unassembled WGS sequence"/>
</dbReference>
<organism evidence="2 3">
    <name type="scientific">Clostridium tagluense</name>
    <dbReference type="NCBI Taxonomy" id="360422"/>
    <lineage>
        <taxon>Bacteria</taxon>
        <taxon>Bacillati</taxon>
        <taxon>Bacillota</taxon>
        <taxon>Clostridia</taxon>
        <taxon>Eubacteriales</taxon>
        <taxon>Clostridiaceae</taxon>
        <taxon>Clostridium</taxon>
    </lineage>
</organism>
<feature type="transmembrane region" description="Helical" evidence="1">
    <location>
        <begin position="186"/>
        <end position="210"/>
    </location>
</feature>
<evidence type="ECO:0000313" key="2">
    <source>
        <dbReference type="EMBL" id="GCD08509.1"/>
    </source>
</evidence>
<feature type="transmembrane region" description="Helical" evidence="1">
    <location>
        <begin position="124"/>
        <end position="157"/>
    </location>
</feature>
<keyword evidence="3" id="KW-1185">Reference proteome</keyword>
<name>A0A401UGA1_9CLOT</name>
<feature type="transmembrane region" description="Helical" evidence="1">
    <location>
        <begin position="21"/>
        <end position="39"/>
    </location>
</feature>
<sequence>MYIYSSKLKSNKEIRREAREDLSGNWIVAILVCMLAWVLTEMLTQDPQIKERVTGVINNPIHGIFEYWTTRNNGEIQKLGILISIIIGGPISFGVSRFFLNLIRNTNPKVQDVFMGFKYFFETFLLNLLMGIFILLWTLLLIIPGIVVGLSYAMAYYILIDNPELSAMDAINRSKDMMDGQKWKLFSLYLSFVGWFILCLLTLGIGFIWLNPYLQRSLAGFYQDLKDDSNDNSEYAGTDENYKVNSIE</sequence>
<dbReference type="Pfam" id="PF06161">
    <property type="entry name" value="DUF975"/>
    <property type="match status" value="1"/>
</dbReference>
<dbReference type="OrthoDB" id="9784844at2"/>
<comment type="caution">
    <text evidence="2">The sequence shown here is derived from an EMBL/GenBank/DDBJ whole genome shotgun (WGS) entry which is preliminary data.</text>
</comment>
<evidence type="ECO:0000256" key="1">
    <source>
        <dbReference type="SAM" id="Phobius"/>
    </source>
</evidence>
<dbReference type="PANTHER" id="PTHR40076">
    <property type="entry name" value="MEMBRANE PROTEIN-RELATED"/>
    <property type="match status" value="1"/>
</dbReference>
<feature type="transmembrane region" description="Helical" evidence="1">
    <location>
        <begin position="79"/>
        <end position="103"/>
    </location>
</feature>
<keyword evidence="1" id="KW-1133">Transmembrane helix</keyword>
<proteinExistence type="predicted"/>
<gene>
    <name evidence="2" type="ORF">Ctaglu_01320</name>
</gene>
<keyword evidence="1" id="KW-0812">Transmembrane</keyword>
<dbReference type="PANTHER" id="PTHR40076:SF1">
    <property type="entry name" value="MEMBRANE PROTEIN"/>
    <property type="match status" value="1"/>
</dbReference>
<protein>
    <submittedName>
        <fullName evidence="2">Membrane protein</fullName>
    </submittedName>
</protein>
<reference evidence="2 3" key="1">
    <citation type="submission" date="2018-11" db="EMBL/GenBank/DDBJ databases">
        <title>Genome sequencing and assembly of Clostridium tagluense strain A121.</title>
        <authorList>
            <person name="Murakami T."/>
            <person name="Segawa T."/>
            <person name="Shcherbakova V.A."/>
            <person name="Mori H."/>
            <person name="Yoshimura Y."/>
        </authorList>
    </citation>
    <scope>NUCLEOTIDE SEQUENCE [LARGE SCALE GENOMIC DNA]</scope>
    <source>
        <strain evidence="2 3">A121</strain>
    </source>
</reference>
<dbReference type="InterPro" id="IPR010380">
    <property type="entry name" value="DUF975"/>
</dbReference>
<dbReference type="EMBL" id="BHYK01000001">
    <property type="protein sequence ID" value="GCD08509.1"/>
    <property type="molecule type" value="Genomic_DNA"/>
</dbReference>